<dbReference type="Proteomes" id="UP000095488">
    <property type="component" value="Unassembled WGS sequence"/>
</dbReference>
<dbReference type="InterPro" id="IPR008323">
    <property type="entry name" value="UCP033563"/>
</dbReference>
<reference evidence="1 2" key="1">
    <citation type="submission" date="2015-09" db="EMBL/GenBank/DDBJ databases">
        <authorList>
            <consortium name="Pathogen Informatics"/>
        </authorList>
    </citation>
    <scope>NUCLEOTIDE SEQUENCE [LARGE SCALE GENOMIC DNA]</scope>
    <source>
        <strain evidence="1 2">2789STDY5834858</strain>
    </source>
</reference>
<dbReference type="PIRSF" id="PIRSF033563">
    <property type="entry name" value="UCP033563"/>
    <property type="match status" value="1"/>
</dbReference>
<organism evidence="1 2">
    <name type="scientific">Sarcina ventriculi</name>
    <name type="common">Clostridium ventriculi</name>
    <dbReference type="NCBI Taxonomy" id="1267"/>
    <lineage>
        <taxon>Bacteria</taxon>
        <taxon>Bacillati</taxon>
        <taxon>Bacillota</taxon>
        <taxon>Clostridia</taxon>
        <taxon>Eubacteriales</taxon>
        <taxon>Clostridiaceae</taxon>
        <taxon>Sarcina</taxon>
    </lineage>
</organism>
<proteinExistence type="predicted"/>
<evidence type="ECO:0000313" key="2">
    <source>
        <dbReference type="Proteomes" id="UP000095488"/>
    </source>
</evidence>
<evidence type="ECO:0000313" key="1">
    <source>
        <dbReference type="EMBL" id="CUO16509.1"/>
    </source>
</evidence>
<dbReference type="PANTHER" id="PTHR36454:SF1">
    <property type="entry name" value="DUF1015 DOMAIN-CONTAINING PROTEIN"/>
    <property type="match status" value="1"/>
</dbReference>
<gene>
    <name evidence="1" type="ORF">ERS852473_02081</name>
</gene>
<protein>
    <submittedName>
        <fullName evidence="1">Uncharacterized conserved protein</fullName>
    </submittedName>
</protein>
<name>A0ABM9USE3_SARVE</name>
<keyword evidence="2" id="KW-1185">Reference proteome</keyword>
<dbReference type="RefSeq" id="WP_055260083.1">
    <property type="nucleotide sequence ID" value="NZ_CABIXL010000008.1"/>
</dbReference>
<sequence length="413" mass="48077">MVKIKAFNAIRPKEKLAKYVAELPYDVVTYEEAVEKGKNKYSFIHVDKAEIDLDDNIDVYSDKVYKRAKENLDNMIDSGILIKDKKSCIYIYSETMNGKTQTGIVACFSIDDYLNNNIKKHEYTTKKKEIDRINHVDTCNANTGPIFLTYKDNSELESIINACIQRKNIYSFISDDGIKHECFKIDDENIIRNIINVFYNIKSLYIADGHHRAASAVEVGLKRRNENKNFKGNEEFNYFLGIAFPHNQLNILAYNRVIKDLNGYSYDEFIRKVQENFYINKLPLGTQYKPKEKGEFGMYLNNFWYRLKVKEDVLKDLDIVNNLDVSILQNNILDPILNIKDPRQDERIEFVGEIKGLKELEIKVSEDFDVAFSMYPTSIDEIMEIADNGFVMPPKSTWFEPKLRSGLFIHSLE</sequence>
<dbReference type="PANTHER" id="PTHR36454">
    <property type="entry name" value="LMO2823 PROTEIN"/>
    <property type="match status" value="1"/>
</dbReference>
<comment type="caution">
    <text evidence="1">The sequence shown here is derived from an EMBL/GenBank/DDBJ whole genome shotgun (WGS) entry which is preliminary data.</text>
</comment>
<dbReference type="Pfam" id="PF06245">
    <property type="entry name" value="DUF1015"/>
    <property type="match status" value="1"/>
</dbReference>
<dbReference type="EMBL" id="CYZR01000008">
    <property type="protein sequence ID" value="CUO16509.1"/>
    <property type="molecule type" value="Genomic_DNA"/>
</dbReference>
<accession>A0ABM9USE3</accession>